<dbReference type="Proteomes" id="UP001362999">
    <property type="component" value="Unassembled WGS sequence"/>
</dbReference>
<protein>
    <submittedName>
        <fullName evidence="2">Uncharacterized protein</fullName>
    </submittedName>
</protein>
<evidence type="ECO:0000313" key="3">
    <source>
        <dbReference type="Proteomes" id="UP001362999"/>
    </source>
</evidence>
<dbReference type="EMBL" id="JAWWNJ010000006">
    <property type="protein sequence ID" value="KAK7053555.1"/>
    <property type="molecule type" value="Genomic_DNA"/>
</dbReference>
<feature type="chain" id="PRO_5043765746" evidence="1">
    <location>
        <begin position="20"/>
        <end position="116"/>
    </location>
</feature>
<gene>
    <name evidence="2" type="ORF">R3P38DRAFT_1461041</name>
</gene>
<comment type="caution">
    <text evidence="2">The sequence shown here is derived from an EMBL/GenBank/DDBJ whole genome shotgun (WGS) entry which is preliminary data.</text>
</comment>
<accession>A0AAW0DR05</accession>
<evidence type="ECO:0000313" key="2">
    <source>
        <dbReference type="EMBL" id="KAK7053555.1"/>
    </source>
</evidence>
<name>A0AAW0DR05_9AGAR</name>
<organism evidence="2 3">
    <name type="scientific">Favolaschia claudopus</name>
    <dbReference type="NCBI Taxonomy" id="2862362"/>
    <lineage>
        <taxon>Eukaryota</taxon>
        <taxon>Fungi</taxon>
        <taxon>Dikarya</taxon>
        <taxon>Basidiomycota</taxon>
        <taxon>Agaricomycotina</taxon>
        <taxon>Agaricomycetes</taxon>
        <taxon>Agaricomycetidae</taxon>
        <taxon>Agaricales</taxon>
        <taxon>Marasmiineae</taxon>
        <taxon>Mycenaceae</taxon>
        <taxon>Favolaschia</taxon>
    </lineage>
</organism>
<feature type="signal peptide" evidence="1">
    <location>
        <begin position="1"/>
        <end position="19"/>
    </location>
</feature>
<keyword evidence="1" id="KW-0732">Signal</keyword>
<proteinExistence type="predicted"/>
<dbReference type="AlphaFoldDB" id="A0AAW0DR05"/>
<evidence type="ECO:0000256" key="1">
    <source>
        <dbReference type="SAM" id="SignalP"/>
    </source>
</evidence>
<reference evidence="2 3" key="1">
    <citation type="journal article" date="2024" name="J Genomics">
        <title>Draft genome sequencing and assembly of Favolaschia claudopus CIRM-BRFM 2984 isolated from oak limbs.</title>
        <authorList>
            <person name="Navarro D."/>
            <person name="Drula E."/>
            <person name="Chaduli D."/>
            <person name="Cazenave R."/>
            <person name="Ahrendt S."/>
            <person name="Wang J."/>
            <person name="Lipzen A."/>
            <person name="Daum C."/>
            <person name="Barry K."/>
            <person name="Grigoriev I.V."/>
            <person name="Favel A."/>
            <person name="Rosso M.N."/>
            <person name="Martin F."/>
        </authorList>
    </citation>
    <scope>NUCLEOTIDE SEQUENCE [LARGE SCALE GENOMIC DNA]</scope>
    <source>
        <strain evidence="2 3">CIRM-BRFM 2984</strain>
    </source>
</reference>
<sequence>MRPLLFFLSLHGLSPQALALCLSQTRRSISVASLRKPNITLALSDIIQVTSAALNKAVNGARTINQFDGQTYEFVATLYSEMADFDRINNQTQYQDFLEQAFAQTQQERPNFSDSH</sequence>
<keyword evidence="3" id="KW-1185">Reference proteome</keyword>